<dbReference type="AlphaFoldDB" id="A0A850P8P2"/>
<dbReference type="InterPro" id="IPR011701">
    <property type="entry name" value="MFS"/>
</dbReference>
<keyword evidence="6 8" id="KW-1133">Transmembrane helix</keyword>
<protein>
    <submittedName>
        <fullName evidence="10">MFS transporter</fullName>
    </submittedName>
</protein>
<dbReference type="Gene3D" id="1.20.1720.10">
    <property type="entry name" value="Multidrug resistance protein D"/>
    <property type="match status" value="1"/>
</dbReference>
<feature type="transmembrane region" description="Helical" evidence="8">
    <location>
        <begin position="139"/>
        <end position="160"/>
    </location>
</feature>
<evidence type="ECO:0000313" key="10">
    <source>
        <dbReference type="EMBL" id="NVN40957.1"/>
    </source>
</evidence>
<feature type="transmembrane region" description="Helical" evidence="8">
    <location>
        <begin position="166"/>
        <end position="185"/>
    </location>
</feature>
<dbReference type="EMBL" id="JABXXR010000077">
    <property type="protein sequence ID" value="NVN40957.1"/>
    <property type="molecule type" value="Genomic_DNA"/>
</dbReference>
<feature type="transmembrane region" description="Helical" evidence="8">
    <location>
        <begin position="197"/>
        <end position="217"/>
    </location>
</feature>
<organism evidence="10 11">
    <name type="scientific">Ameyamaea chiangmaiensis</name>
    <dbReference type="NCBI Taxonomy" id="442969"/>
    <lineage>
        <taxon>Bacteria</taxon>
        <taxon>Pseudomonadati</taxon>
        <taxon>Pseudomonadota</taxon>
        <taxon>Alphaproteobacteria</taxon>
        <taxon>Acetobacterales</taxon>
        <taxon>Acetobacteraceae</taxon>
        <taxon>Ameyamaea</taxon>
    </lineage>
</organism>
<sequence>MTRHPIRPHVVLLTCCLSLFIVMMDVTIINIVLPSIHRAFGGPLATLQWVVDAYSLVVASGLMLGGALADRFGRRRIFMTGLVMFSIGSVLCGLAWDAVTLVLARAVQGVGGAMLNPVALSIISSVFREPVARARAIGVWGAMSGVALGVGPLVGGVLTASVGWRAVFWVNVPIGLAAWTLSRLFIPESRAERPRPIDVPGQLTAALVQLCVIAGLIEWPRHGADGLVVALCVGAASSAIGFVVVERRVRAPMIDLASFRSLPLVSALLTAICVFAIFGGFLFLNTLYLQDVRGLTPLRAGLCTVPAAVGIVGGAVLSGRLLGRFGARVPLLVSAFGLATGLLVLLVVGPATPWAVVFSAYGLSGLGYGMANAPITNAAIGGLPPERSGVAAGMASTSRQIGASLGVAVSGSLIASATTAGAMVAASHTMWRLSLGLVGVMVVLACAAGMKRPPAGD</sequence>
<dbReference type="Proteomes" id="UP000585665">
    <property type="component" value="Unassembled WGS sequence"/>
</dbReference>
<dbReference type="PANTHER" id="PTHR42718">
    <property type="entry name" value="MAJOR FACILITATOR SUPERFAMILY MULTIDRUG TRANSPORTER MFSC"/>
    <property type="match status" value="1"/>
</dbReference>
<dbReference type="Pfam" id="PF07690">
    <property type="entry name" value="MFS_1"/>
    <property type="match status" value="1"/>
</dbReference>
<feature type="transmembrane region" description="Helical" evidence="8">
    <location>
        <begin position="102"/>
        <end position="127"/>
    </location>
</feature>
<keyword evidence="4" id="KW-1003">Cell membrane</keyword>
<feature type="transmembrane region" description="Helical" evidence="8">
    <location>
        <begin position="401"/>
        <end position="424"/>
    </location>
</feature>
<evidence type="ECO:0000256" key="4">
    <source>
        <dbReference type="ARBA" id="ARBA00022475"/>
    </source>
</evidence>
<keyword evidence="11" id="KW-1185">Reference proteome</keyword>
<dbReference type="RefSeq" id="WP_176613883.1">
    <property type="nucleotide sequence ID" value="NZ_JABXXR010000077.1"/>
</dbReference>
<feature type="transmembrane region" description="Helical" evidence="8">
    <location>
        <begin position="430"/>
        <end position="450"/>
    </location>
</feature>
<dbReference type="PROSITE" id="PS50850">
    <property type="entry name" value="MFS"/>
    <property type="match status" value="1"/>
</dbReference>
<evidence type="ECO:0000256" key="6">
    <source>
        <dbReference type="ARBA" id="ARBA00022989"/>
    </source>
</evidence>
<comment type="caution">
    <text evidence="10">The sequence shown here is derived from an EMBL/GenBank/DDBJ whole genome shotgun (WGS) entry which is preliminary data.</text>
</comment>
<evidence type="ECO:0000259" key="9">
    <source>
        <dbReference type="PROSITE" id="PS50850"/>
    </source>
</evidence>
<evidence type="ECO:0000256" key="1">
    <source>
        <dbReference type="ARBA" id="ARBA00004651"/>
    </source>
</evidence>
<accession>A0A850P8P2</accession>
<dbReference type="GO" id="GO:0005886">
    <property type="term" value="C:plasma membrane"/>
    <property type="evidence" value="ECO:0007669"/>
    <property type="project" value="UniProtKB-SubCell"/>
</dbReference>
<dbReference type="InterPro" id="IPR036259">
    <property type="entry name" value="MFS_trans_sf"/>
</dbReference>
<comment type="subcellular location">
    <subcellularLocation>
        <location evidence="1">Cell membrane</location>
        <topology evidence="1">Multi-pass membrane protein</topology>
    </subcellularLocation>
</comment>
<evidence type="ECO:0000313" key="11">
    <source>
        <dbReference type="Proteomes" id="UP000585665"/>
    </source>
</evidence>
<dbReference type="Gene3D" id="1.20.1250.20">
    <property type="entry name" value="MFS general substrate transporter like domains"/>
    <property type="match status" value="1"/>
</dbReference>
<feature type="transmembrane region" description="Helical" evidence="8">
    <location>
        <begin position="296"/>
        <end position="317"/>
    </location>
</feature>
<evidence type="ECO:0000256" key="5">
    <source>
        <dbReference type="ARBA" id="ARBA00022692"/>
    </source>
</evidence>
<feature type="domain" description="Major facilitator superfamily (MFS) profile" evidence="9">
    <location>
        <begin position="11"/>
        <end position="451"/>
    </location>
</feature>
<comment type="similarity">
    <text evidence="2">Belongs to the major facilitator superfamily. EmrB family.</text>
</comment>
<evidence type="ECO:0000256" key="8">
    <source>
        <dbReference type="SAM" id="Phobius"/>
    </source>
</evidence>
<dbReference type="InterPro" id="IPR020846">
    <property type="entry name" value="MFS_dom"/>
</dbReference>
<dbReference type="InterPro" id="IPR005829">
    <property type="entry name" value="Sugar_transporter_CS"/>
</dbReference>
<dbReference type="GO" id="GO:0022857">
    <property type="term" value="F:transmembrane transporter activity"/>
    <property type="evidence" value="ECO:0007669"/>
    <property type="project" value="InterPro"/>
</dbReference>
<feature type="transmembrane region" description="Helical" evidence="8">
    <location>
        <begin position="354"/>
        <end position="380"/>
    </location>
</feature>
<feature type="transmembrane region" description="Helical" evidence="8">
    <location>
        <begin position="77"/>
        <end position="96"/>
    </location>
</feature>
<keyword evidence="5 8" id="KW-0812">Transmembrane</keyword>
<dbReference type="NCBIfam" id="TIGR00711">
    <property type="entry name" value="efflux_EmrB"/>
    <property type="match status" value="1"/>
</dbReference>
<keyword evidence="7 8" id="KW-0472">Membrane</keyword>
<dbReference type="PANTHER" id="PTHR42718:SF9">
    <property type="entry name" value="MAJOR FACILITATOR SUPERFAMILY MULTIDRUG TRANSPORTER MFSC"/>
    <property type="match status" value="1"/>
</dbReference>
<name>A0A850P8P2_9PROT</name>
<feature type="transmembrane region" description="Helical" evidence="8">
    <location>
        <begin position="223"/>
        <end position="244"/>
    </location>
</feature>
<dbReference type="SUPFAM" id="SSF103473">
    <property type="entry name" value="MFS general substrate transporter"/>
    <property type="match status" value="1"/>
</dbReference>
<feature type="transmembrane region" description="Helical" evidence="8">
    <location>
        <begin position="264"/>
        <end position="284"/>
    </location>
</feature>
<keyword evidence="3" id="KW-0813">Transport</keyword>
<dbReference type="PRINTS" id="PR01036">
    <property type="entry name" value="TCRTETB"/>
</dbReference>
<dbReference type="InterPro" id="IPR004638">
    <property type="entry name" value="EmrB-like"/>
</dbReference>
<proteinExistence type="inferred from homology"/>
<reference evidence="10 11" key="1">
    <citation type="submission" date="2020-06" db="EMBL/GenBank/DDBJ databases">
        <title>Description of novel acetic acid bacteria.</title>
        <authorList>
            <person name="Sombolestani A."/>
        </authorList>
    </citation>
    <scope>NUCLEOTIDE SEQUENCE [LARGE SCALE GENOMIC DNA]</scope>
    <source>
        <strain evidence="10 11">LMG 27010</strain>
    </source>
</reference>
<dbReference type="CDD" id="cd17321">
    <property type="entry name" value="MFS_MMR_MDR_like"/>
    <property type="match status" value="1"/>
</dbReference>
<evidence type="ECO:0000256" key="2">
    <source>
        <dbReference type="ARBA" id="ARBA00008537"/>
    </source>
</evidence>
<feature type="transmembrane region" description="Helical" evidence="8">
    <location>
        <begin position="12"/>
        <end position="33"/>
    </location>
</feature>
<gene>
    <name evidence="10" type="ORF">HUK82_10330</name>
</gene>
<dbReference type="PROSITE" id="PS00216">
    <property type="entry name" value="SUGAR_TRANSPORT_1"/>
    <property type="match status" value="1"/>
</dbReference>
<evidence type="ECO:0000256" key="3">
    <source>
        <dbReference type="ARBA" id="ARBA00022448"/>
    </source>
</evidence>
<feature type="transmembrane region" description="Helical" evidence="8">
    <location>
        <begin position="329"/>
        <end position="348"/>
    </location>
</feature>
<evidence type="ECO:0000256" key="7">
    <source>
        <dbReference type="ARBA" id="ARBA00023136"/>
    </source>
</evidence>
<feature type="transmembrane region" description="Helical" evidence="8">
    <location>
        <begin position="53"/>
        <end position="70"/>
    </location>
</feature>